<dbReference type="InterPro" id="IPR036782">
    <property type="entry name" value="NE0471-like_N"/>
</dbReference>
<dbReference type="InterPro" id="IPR018841">
    <property type="entry name" value="DUF2442"/>
</dbReference>
<sequence length="130" mass="15170">MVRVLSFYPTKTFKLILEFENSDYRLLDMREFLHNKEGLMKEIINDIEVFMTAKLDEVAGTVMWANDVDFDPGILYESSISLDELINNDSTKNKKARGLPIPKKITKLPDDYESEISRQNRRLIKLLRGL</sequence>
<gene>
    <name evidence="1" type="ORF">MJG50_18020</name>
</gene>
<accession>A0AAW5EC32</accession>
<dbReference type="Proteomes" id="UP001431131">
    <property type="component" value="Unassembled WGS sequence"/>
</dbReference>
<comment type="caution">
    <text evidence="1">The sequence shown here is derived from an EMBL/GenBank/DDBJ whole genome shotgun (WGS) entry which is preliminary data.</text>
</comment>
<evidence type="ECO:0000313" key="2">
    <source>
        <dbReference type="Proteomes" id="UP001431131"/>
    </source>
</evidence>
<dbReference type="Gene3D" id="3.30.2020.10">
    <property type="entry name" value="NE0471-like N-terminal domain"/>
    <property type="match status" value="1"/>
</dbReference>
<dbReference type="AlphaFoldDB" id="A0AAW5EC32"/>
<dbReference type="SUPFAM" id="SSF143880">
    <property type="entry name" value="NE0471 N-terminal domain-like"/>
    <property type="match status" value="1"/>
</dbReference>
<dbReference type="EMBL" id="JAKTTI010000036">
    <property type="protein sequence ID" value="MCH1627235.1"/>
    <property type="molecule type" value="Genomic_DNA"/>
</dbReference>
<protein>
    <submittedName>
        <fullName evidence="1">DUF2442 domain-containing protein</fullName>
    </submittedName>
</protein>
<name>A0AAW5EC32_9BACI</name>
<dbReference type="Pfam" id="PF10387">
    <property type="entry name" value="DUF2442"/>
    <property type="match status" value="1"/>
</dbReference>
<keyword evidence="2" id="KW-1185">Reference proteome</keyword>
<organism evidence="1 2">
    <name type="scientific">Fredinandcohnia quinoae</name>
    <dbReference type="NCBI Taxonomy" id="2918902"/>
    <lineage>
        <taxon>Bacteria</taxon>
        <taxon>Bacillati</taxon>
        <taxon>Bacillota</taxon>
        <taxon>Bacilli</taxon>
        <taxon>Bacillales</taxon>
        <taxon>Bacillaceae</taxon>
        <taxon>Fredinandcohnia</taxon>
    </lineage>
</organism>
<evidence type="ECO:0000313" key="1">
    <source>
        <dbReference type="EMBL" id="MCH1627235.1"/>
    </source>
</evidence>
<reference evidence="1" key="1">
    <citation type="submission" date="2022-02" db="EMBL/GenBank/DDBJ databases">
        <title>Fredinandcohnia quinoae sp. nov. isolated from Chenopodium quinoa seeds.</title>
        <authorList>
            <person name="Saati-Santamaria Z."/>
            <person name="Flores-Felix J.D."/>
            <person name="Igual J.M."/>
            <person name="Velazquez E."/>
            <person name="Garcia-Fraile P."/>
            <person name="Martinez-Molina E."/>
        </authorList>
    </citation>
    <scope>NUCLEOTIDE SEQUENCE</scope>
    <source>
        <strain evidence="1">SECRCQ15</strain>
    </source>
</reference>
<proteinExistence type="predicted"/>